<dbReference type="PROSITE" id="PS51257">
    <property type="entry name" value="PROKAR_LIPOPROTEIN"/>
    <property type="match status" value="1"/>
</dbReference>
<dbReference type="RefSeq" id="WP_397085590.1">
    <property type="nucleotide sequence ID" value="NZ_JBITGY010000007.1"/>
</dbReference>
<name>A0ABW7YZ72_9ACTN</name>
<dbReference type="InterPro" id="IPR051601">
    <property type="entry name" value="Serine_prot/Carboxylest_S33"/>
</dbReference>
<feature type="chain" id="PRO_5047306928" evidence="5">
    <location>
        <begin position="26"/>
        <end position="495"/>
    </location>
</feature>
<evidence type="ECO:0000256" key="3">
    <source>
        <dbReference type="ARBA" id="ARBA00022801"/>
    </source>
</evidence>
<dbReference type="SUPFAM" id="SSF53474">
    <property type="entry name" value="alpha/beta-Hydrolases"/>
    <property type="match status" value="1"/>
</dbReference>
<dbReference type="PANTHER" id="PTHR43248">
    <property type="entry name" value="2-SUCCINYL-6-HYDROXY-2,4-CYCLOHEXADIENE-1-CARBOXYLATE SYNTHASE"/>
    <property type="match status" value="1"/>
</dbReference>
<accession>A0ABW7YZ72</accession>
<feature type="region of interest" description="Disordered" evidence="4">
    <location>
        <begin position="31"/>
        <end position="53"/>
    </location>
</feature>
<dbReference type="EMBL" id="JBITGY010000007">
    <property type="protein sequence ID" value="MFI6501219.1"/>
    <property type="molecule type" value="Genomic_DNA"/>
</dbReference>
<comment type="caution">
    <text evidence="7">The sequence shown here is derived from an EMBL/GenBank/DDBJ whole genome shotgun (WGS) entry which is preliminary data.</text>
</comment>
<dbReference type="Proteomes" id="UP001612741">
    <property type="component" value="Unassembled WGS sequence"/>
</dbReference>
<evidence type="ECO:0000256" key="5">
    <source>
        <dbReference type="SAM" id="SignalP"/>
    </source>
</evidence>
<evidence type="ECO:0000313" key="8">
    <source>
        <dbReference type="Proteomes" id="UP001612741"/>
    </source>
</evidence>
<dbReference type="Gene3D" id="3.40.50.1820">
    <property type="entry name" value="alpha/beta hydrolase"/>
    <property type="match status" value="1"/>
</dbReference>
<keyword evidence="8" id="KW-1185">Reference proteome</keyword>
<evidence type="ECO:0000256" key="1">
    <source>
        <dbReference type="ARBA" id="ARBA00010088"/>
    </source>
</evidence>
<proteinExistence type="inferred from homology"/>
<dbReference type="PANTHER" id="PTHR43248:SF29">
    <property type="entry name" value="TRIPEPTIDYL AMINOPEPTIDASE"/>
    <property type="match status" value="1"/>
</dbReference>
<organism evidence="7 8">
    <name type="scientific">Nonomuraea typhae</name>
    <dbReference type="NCBI Taxonomy" id="2603600"/>
    <lineage>
        <taxon>Bacteria</taxon>
        <taxon>Bacillati</taxon>
        <taxon>Actinomycetota</taxon>
        <taxon>Actinomycetes</taxon>
        <taxon>Streptosporangiales</taxon>
        <taxon>Streptosporangiaceae</taxon>
        <taxon>Nonomuraea</taxon>
    </lineage>
</organism>
<keyword evidence="3 7" id="KW-0378">Hydrolase</keyword>
<gene>
    <name evidence="7" type="ORF">ACIBG2_27845</name>
</gene>
<evidence type="ECO:0000313" key="7">
    <source>
        <dbReference type="EMBL" id="MFI6501219.1"/>
    </source>
</evidence>
<dbReference type="InterPro" id="IPR029058">
    <property type="entry name" value="AB_hydrolase_fold"/>
</dbReference>
<evidence type="ECO:0000256" key="4">
    <source>
        <dbReference type="SAM" id="MobiDB-lite"/>
    </source>
</evidence>
<dbReference type="Pfam" id="PF00561">
    <property type="entry name" value="Abhydrolase_1"/>
    <property type="match status" value="1"/>
</dbReference>
<evidence type="ECO:0000259" key="6">
    <source>
        <dbReference type="Pfam" id="PF00561"/>
    </source>
</evidence>
<evidence type="ECO:0000256" key="2">
    <source>
        <dbReference type="ARBA" id="ARBA00022729"/>
    </source>
</evidence>
<dbReference type="GO" id="GO:0016787">
    <property type="term" value="F:hydrolase activity"/>
    <property type="evidence" value="ECO:0007669"/>
    <property type="project" value="UniProtKB-KW"/>
</dbReference>
<comment type="similarity">
    <text evidence="1">Belongs to the peptidase S33 family.</text>
</comment>
<feature type="signal peptide" evidence="5">
    <location>
        <begin position="1"/>
        <end position="25"/>
    </location>
</feature>
<protein>
    <submittedName>
        <fullName evidence="7">Alpha/beta fold hydrolase</fullName>
    </submittedName>
</protein>
<dbReference type="InterPro" id="IPR000073">
    <property type="entry name" value="AB_hydrolase_1"/>
</dbReference>
<feature type="domain" description="AB hydrolase-1" evidence="6">
    <location>
        <begin position="92"/>
        <end position="456"/>
    </location>
</feature>
<keyword evidence="2 5" id="KW-0732">Signal</keyword>
<reference evidence="7 8" key="1">
    <citation type="submission" date="2024-10" db="EMBL/GenBank/DDBJ databases">
        <title>The Natural Products Discovery Center: Release of the First 8490 Sequenced Strains for Exploring Actinobacteria Biosynthetic Diversity.</title>
        <authorList>
            <person name="Kalkreuter E."/>
            <person name="Kautsar S.A."/>
            <person name="Yang D."/>
            <person name="Bader C.D."/>
            <person name="Teijaro C.N."/>
            <person name="Fluegel L."/>
            <person name="Davis C.M."/>
            <person name="Simpson J.R."/>
            <person name="Lauterbach L."/>
            <person name="Steele A.D."/>
            <person name="Gui C."/>
            <person name="Meng S."/>
            <person name="Li G."/>
            <person name="Viehrig K."/>
            <person name="Ye F."/>
            <person name="Su P."/>
            <person name="Kiefer A.F."/>
            <person name="Nichols A."/>
            <person name="Cepeda A.J."/>
            <person name="Yan W."/>
            <person name="Fan B."/>
            <person name="Jiang Y."/>
            <person name="Adhikari A."/>
            <person name="Zheng C.-J."/>
            <person name="Schuster L."/>
            <person name="Cowan T.M."/>
            <person name="Smanski M.J."/>
            <person name="Chevrette M.G."/>
            <person name="De Carvalho L.P.S."/>
            <person name="Shen B."/>
        </authorList>
    </citation>
    <scope>NUCLEOTIDE SEQUENCE [LARGE SCALE GENOMIC DNA]</scope>
    <source>
        <strain evidence="7 8">NPDC050545</strain>
    </source>
</reference>
<sequence length="495" mass="52568">MTTSERPSVHIRTTLALLTPLAAVAACGTTAAPAGRPAEPKPSPPAAAWRPCAGGEGAECASVKAPLDWERPAGPQIEIAVARRKAPKSEGTVVYLPGGPGQSGVETLKAGKEFGGLEKRYDIVSLDPRGVGESSPLTCPSDQVMAVDPQRVPTSDARLAALKESSARLAAECRKLTGPVFDHLDSASAAKDLDLVRQAIGADKVTVYSHSYGTLPAQEYAARFGSRLRGAVLDGVMDHSIDRRTFTVSAAKALEESFGQFTQWCAKDKECAVADPAAAFQRVLAKAERGKLGKDEAGRPWTPYTVTATIDAMLFTPSWPAAGMFLNALDKGEPWKTDADDTMPKRLNYADPILCQDYSMAYRDAAEVKADLAAAAAVAPTMRYSPNALKAVLACQGWPAPVKNPQRPAVSKAAAPLLLLQSRYDNATPLAWAENVARQLGDRARLTVLPDWTHAMKLYNQGCQASYAADYLTSLKLPPATPRCTSTPPGATTTP</sequence>